<accession>A0ABQ1G0W0</accession>
<dbReference type="SUPFAM" id="SSF75712">
    <property type="entry name" value="Rad50 coiled-coil Zn hook"/>
    <property type="match status" value="1"/>
</dbReference>
<evidence type="ECO:0000313" key="7">
    <source>
        <dbReference type="Proteomes" id="UP000617979"/>
    </source>
</evidence>
<dbReference type="PANTHER" id="PTHR32114:SF2">
    <property type="entry name" value="ABC TRANSPORTER ABCH.3"/>
    <property type="match status" value="1"/>
</dbReference>
<evidence type="ECO:0000256" key="3">
    <source>
        <dbReference type="ARBA" id="ARBA00013368"/>
    </source>
</evidence>
<evidence type="ECO:0000313" key="6">
    <source>
        <dbReference type="EMBL" id="GGA34678.1"/>
    </source>
</evidence>
<evidence type="ECO:0000256" key="1">
    <source>
        <dbReference type="ARBA" id="ARBA00006930"/>
    </source>
</evidence>
<comment type="similarity">
    <text evidence="1">Belongs to the SMC family. SbcC subfamily.</text>
</comment>
<reference evidence="7" key="1">
    <citation type="journal article" date="2019" name="Int. J. Syst. Evol. Microbiol.">
        <title>The Global Catalogue of Microorganisms (GCM) 10K type strain sequencing project: providing services to taxonomists for standard genome sequencing and annotation.</title>
        <authorList>
            <consortium name="The Broad Institute Genomics Platform"/>
            <consortium name="The Broad Institute Genome Sequencing Center for Infectious Disease"/>
            <person name="Wu L."/>
            <person name="Ma J."/>
        </authorList>
    </citation>
    <scope>NUCLEOTIDE SEQUENCE [LARGE SCALE GENOMIC DNA]</scope>
    <source>
        <strain evidence="7">CGMCC 1.12404</strain>
    </source>
</reference>
<sequence length="491" mass="56116">MKRFERLVIENFQSHEQTEVFFTNGLNVFVGPSDSGKSAILRALRWVLYNEPKGTDFIRAGKKRCRVTLTLSDGTQITRMRSSSVNRYILKTPEQEEQVYEGFGSSVPQEVLDAHGMHVLKLDSDWKLPVQFGTQLEPPFLLAETGMVKAKSIGRVSGAHIIDIALQGTAKDLTAVNSRLKHVVEQSDELKKRLEPYEDLPRLQERLEEAEAQYEEATAMHARLEAICQLKGRLDLMSREKKETRDRLGRLSGVDEANRILLEAERALSKLSYMKRLSSACLGIWRERDGWKKVWVETGRTMEVEEHLSNLLKEQERLRQLTPLRENLKRVQQEAGRQRRICSATAAIDQIDLDQLEGLGRRYRALVGLLPKIRALGQEKKQLHNRLRKLVDLPEEQVEKLNDLVEKRGRLLSLEQVWRDCRRRLSRGRRFLKEKGDVIDRYTGQLAALLRALGRCPTCSSPIDDSVLDHIMEEYGGGMAGAAAGREDQTT</sequence>
<evidence type="ECO:0000259" key="5">
    <source>
        <dbReference type="Pfam" id="PF13476"/>
    </source>
</evidence>
<comment type="caution">
    <text evidence="6">The sequence shown here is derived from an EMBL/GenBank/DDBJ whole genome shotgun (WGS) entry which is preliminary data.</text>
</comment>
<feature type="domain" description="Rad50/SbcC-type AAA" evidence="5">
    <location>
        <begin position="6"/>
        <end position="225"/>
    </location>
</feature>
<dbReference type="RefSeq" id="WP_188429360.1">
    <property type="nucleotide sequence ID" value="NZ_BMEX01000001.1"/>
</dbReference>
<dbReference type="InterPro" id="IPR038729">
    <property type="entry name" value="Rad50/SbcC_AAA"/>
</dbReference>
<protein>
    <recommendedName>
        <fullName evidence="3">Nuclease SbcCD subunit C</fullName>
    </recommendedName>
</protein>
<evidence type="ECO:0000256" key="2">
    <source>
        <dbReference type="ARBA" id="ARBA00011322"/>
    </source>
</evidence>
<proteinExistence type="inferred from homology"/>
<keyword evidence="7" id="KW-1185">Reference proteome</keyword>
<dbReference type="Proteomes" id="UP000617979">
    <property type="component" value="Unassembled WGS sequence"/>
</dbReference>
<name>A0ABQ1G0W0_9BACL</name>
<organism evidence="6 7">
    <name type="scientific">Kroppenstedtia guangzhouensis</name>
    <dbReference type="NCBI Taxonomy" id="1274356"/>
    <lineage>
        <taxon>Bacteria</taxon>
        <taxon>Bacillati</taxon>
        <taxon>Bacillota</taxon>
        <taxon>Bacilli</taxon>
        <taxon>Bacillales</taxon>
        <taxon>Thermoactinomycetaceae</taxon>
        <taxon>Kroppenstedtia</taxon>
    </lineage>
</organism>
<evidence type="ECO:0000256" key="4">
    <source>
        <dbReference type="SAM" id="Coils"/>
    </source>
</evidence>
<dbReference type="EMBL" id="BMEX01000001">
    <property type="protein sequence ID" value="GGA34678.1"/>
    <property type="molecule type" value="Genomic_DNA"/>
</dbReference>
<dbReference type="PANTHER" id="PTHR32114">
    <property type="entry name" value="ABC TRANSPORTER ABCH.3"/>
    <property type="match status" value="1"/>
</dbReference>
<keyword evidence="4" id="KW-0175">Coiled coil</keyword>
<gene>
    <name evidence="6" type="ORF">GCM10007416_04460</name>
</gene>
<feature type="coiled-coil region" evidence="4">
    <location>
        <begin position="200"/>
        <end position="227"/>
    </location>
</feature>
<dbReference type="InterPro" id="IPR027417">
    <property type="entry name" value="P-loop_NTPase"/>
</dbReference>
<dbReference type="Pfam" id="PF13476">
    <property type="entry name" value="AAA_23"/>
    <property type="match status" value="1"/>
</dbReference>
<dbReference type="Gene3D" id="3.40.50.300">
    <property type="entry name" value="P-loop containing nucleotide triphosphate hydrolases"/>
    <property type="match status" value="1"/>
</dbReference>
<dbReference type="SUPFAM" id="SSF52540">
    <property type="entry name" value="P-loop containing nucleoside triphosphate hydrolases"/>
    <property type="match status" value="1"/>
</dbReference>
<comment type="subunit">
    <text evidence="2">Heterodimer of SbcC and SbcD.</text>
</comment>